<keyword evidence="5 13" id="KW-0444">Lipid biosynthesis</keyword>
<evidence type="ECO:0000256" key="13">
    <source>
        <dbReference type="HAMAP-Rule" id="MF_00409"/>
    </source>
</evidence>
<keyword evidence="10 13" id="KW-0067">ATP-binding</keyword>
<dbReference type="GO" id="GO:0009244">
    <property type="term" value="P:lipopolysaccharide core region biosynthetic process"/>
    <property type="evidence" value="ECO:0007669"/>
    <property type="project" value="TreeGrafter"/>
</dbReference>
<dbReference type="InterPro" id="IPR003758">
    <property type="entry name" value="LpxK"/>
</dbReference>
<feature type="binding site" evidence="13">
    <location>
        <begin position="41"/>
        <end position="48"/>
    </location>
    <ligand>
        <name>ATP</name>
        <dbReference type="ChEBI" id="CHEBI:30616"/>
    </ligand>
</feature>
<dbReference type="GO" id="GO:0009029">
    <property type="term" value="F:lipid-A 4'-kinase activity"/>
    <property type="evidence" value="ECO:0007669"/>
    <property type="project" value="UniProtKB-UniRule"/>
</dbReference>
<evidence type="ECO:0000256" key="7">
    <source>
        <dbReference type="ARBA" id="ARBA00022679"/>
    </source>
</evidence>
<evidence type="ECO:0000256" key="6">
    <source>
        <dbReference type="ARBA" id="ARBA00022556"/>
    </source>
</evidence>
<dbReference type="EC" id="2.7.1.130" evidence="3 13"/>
<protein>
    <recommendedName>
        <fullName evidence="4 13">Tetraacyldisaccharide 4'-kinase</fullName>
        <ecNumber evidence="3 13">2.7.1.130</ecNumber>
    </recommendedName>
    <alternativeName>
        <fullName evidence="12 13">Lipid A 4'-kinase</fullName>
    </alternativeName>
</protein>
<dbReference type="STRING" id="474950.SAMN05421771_3945"/>
<dbReference type="AlphaFoldDB" id="A0A1I6MZ92"/>
<dbReference type="OrthoDB" id="9789797at2"/>
<dbReference type="PANTHER" id="PTHR42724:SF1">
    <property type="entry name" value="TETRAACYLDISACCHARIDE 4'-KINASE, MITOCHONDRIAL-RELATED"/>
    <property type="match status" value="1"/>
</dbReference>
<evidence type="ECO:0000256" key="8">
    <source>
        <dbReference type="ARBA" id="ARBA00022741"/>
    </source>
</evidence>
<dbReference type="Proteomes" id="UP000199024">
    <property type="component" value="Unassembled WGS sequence"/>
</dbReference>
<dbReference type="NCBIfam" id="TIGR00682">
    <property type="entry name" value="lpxK"/>
    <property type="match status" value="1"/>
</dbReference>
<evidence type="ECO:0000313" key="15">
    <source>
        <dbReference type="Proteomes" id="UP000199024"/>
    </source>
</evidence>
<gene>
    <name evidence="13" type="primary">lpxK</name>
    <name evidence="14" type="ORF">SAMN05421771_3945</name>
</gene>
<comment type="similarity">
    <text evidence="13">Belongs to the LpxK family.</text>
</comment>
<reference evidence="14 15" key="1">
    <citation type="submission" date="2016-10" db="EMBL/GenBank/DDBJ databases">
        <authorList>
            <person name="de Groot N.N."/>
        </authorList>
    </citation>
    <scope>NUCLEOTIDE SEQUENCE [LARGE SCALE GENOMIC DNA]</scope>
    <source>
        <strain evidence="14 15">DSM 21001</strain>
    </source>
</reference>
<keyword evidence="6 13" id="KW-0441">Lipid A biosynthesis</keyword>
<organism evidence="14 15">
    <name type="scientific">Granulicella pectinivorans</name>
    <dbReference type="NCBI Taxonomy" id="474950"/>
    <lineage>
        <taxon>Bacteria</taxon>
        <taxon>Pseudomonadati</taxon>
        <taxon>Acidobacteriota</taxon>
        <taxon>Terriglobia</taxon>
        <taxon>Terriglobales</taxon>
        <taxon>Acidobacteriaceae</taxon>
        <taxon>Granulicella</taxon>
    </lineage>
</organism>
<dbReference type="EMBL" id="FOZL01000002">
    <property type="protein sequence ID" value="SFS20911.1"/>
    <property type="molecule type" value="Genomic_DNA"/>
</dbReference>
<evidence type="ECO:0000313" key="14">
    <source>
        <dbReference type="EMBL" id="SFS20911.1"/>
    </source>
</evidence>
<comment type="catalytic activity">
    <reaction evidence="13">
        <text>a lipid A disaccharide + ATP = a lipid IVA + ADP + H(+)</text>
        <dbReference type="Rhea" id="RHEA:67840"/>
        <dbReference type="ChEBI" id="CHEBI:15378"/>
        <dbReference type="ChEBI" id="CHEBI:30616"/>
        <dbReference type="ChEBI" id="CHEBI:176343"/>
        <dbReference type="ChEBI" id="CHEBI:176425"/>
        <dbReference type="ChEBI" id="CHEBI:456216"/>
        <dbReference type="EC" id="2.7.1.130"/>
    </reaction>
</comment>
<dbReference type="PANTHER" id="PTHR42724">
    <property type="entry name" value="TETRAACYLDISACCHARIDE 4'-KINASE"/>
    <property type="match status" value="1"/>
</dbReference>
<dbReference type="GO" id="GO:0009245">
    <property type="term" value="P:lipid A biosynthetic process"/>
    <property type="evidence" value="ECO:0007669"/>
    <property type="project" value="UniProtKB-UniRule"/>
</dbReference>
<keyword evidence="7 13" id="KW-0808">Transferase</keyword>
<accession>A0A1I6MZ92</accession>
<comment type="function">
    <text evidence="1 13">Transfers the gamma-phosphate of ATP to the 4'-position of a tetraacyldisaccharide 1-phosphate intermediate (termed DS-1-P) to form tetraacyldisaccharide 1,4'-bis-phosphate (lipid IVA).</text>
</comment>
<dbReference type="GO" id="GO:0005886">
    <property type="term" value="C:plasma membrane"/>
    <property type="evidence" value="ECO:0007669"/>
    <property type="project" value="TreeGrafter"/>
</dbReference>
<dbReference type="HAMAP" id="MF_00409">
    <property type="entry name" value="LpxK"/>
    <property type="match status" value="1"/>
</dbReference>
<dbReference type="GO" id="GO:0005524">
    <property type="term" value="F:ATP binding"/>
    <property type="evidence" value="ECO:0007669"/>
    <property type="project" value="UniProtKB-UniRule"/>
</dbReference>
<proteinExistence type="inferred from homology"/>
<evidence type="ECO:0000256" key="3">
    <source>
        <dbReference type="ARBA" id="ARBA00012071"/>
    </source>
</evidence>
<sequence>MKRPWLLPLVPAYRAALWLKERVAKAPKRLPARVVSVGSVSAGGAGKTPVVMLVVEMLRAQGLVVDVLSRGYGRSGKGVERVEVAGSASRFGDEPMLMARRLGVPVWVGSDRYSAGLAADEADVHVLDDGFQHRKLARDLDVVLLTAQDVQDRLIPAGDLREPLSALGRADVVVLREEEAGALRSLVPAGKAVWVVRRVLRLERALPEKVIIFCGIARPDGFVSMLAEAGAMQGEGVFFPDHHAFGVRDVTRLIRTARAAGAEAFVTTEKDAVKLTASMRKRLEEVGPVIVAELRVELVEGSVGDLL</sequence>
<keyword evidence="15" id="KW-1185">Reference proteome</keyword>
<keyword evidence="9 13" id="KW-0418">Kinase</keyword>
<dbReference type="RefSeq" id="WP_089842964.1">
    <property type="nucleotide sequence ID" value="NZ_FOZL01000002.1"/>
</dbReference>
<evidence type="ECO:0000256" key="5">
    <source>
        <dbReference type="ARBA" id="ARBA00022516"/>
    </source>
</evidence>
<evidence type="ECO:0000256" key="10">
    <source>
        <dbReference type="ARBA" id="ARBA00022840"/>
    </source>
</evidence>
<dbReference type="UniPathway" id="UPA00359">
    <property type="reaction ID" value="UER00482"/>
</dbReference>
<evidence type="ECO:0000256" key="2">
    <source>
        <dbReference type="ARBA" id="ARBA00004870"/>
    </source>
</evidence>
<dbReference type="Pfam" id="PF02606">
    <property type="entry name" value="LpxK"/>
    <property type="match status" value="1"/>
</dbReference>
<keyword evidence="8 13" id="KW-0547">Nucleotide-binding</keyword>
<dbReference type="InterPro" id="IPR027417">
    <property type="entry name" value="P-loop_NTPase"/>
</dbReference>
<name>A0A1I6MZ92_9BACT</name>
<evidence type="ECO:0000256" key="9">
    <source>
        <dbReference type="ARBA" id="ARBA00022777"/>
    </source>
</evidence>
<dbReference type="SUPFAM" id="SSF52540">
    <property type="entry name" value="P-loop containing nucleoside triphosphate hydrolases"/>
    <property type="match status" value="1"/>
</dbReference>
<evidence type="ECO:0000256" key="1">
    <source>
        <dbReference type="ARBA" id="ARBA00002274"/>
    </source>
</evidence>
<evidence type="ECO:0000256" key="12">
    <source>
        <dbReference type="ARBA" id="ARBA00029757"/>
    </source>
</evidence>
<evidence type="ECO:0000256" key="11">
    <source>
        <dbReference type="ARBA" id="ARBA00023098"/>
    </source>
</evidence>
<keyword evidence="11 13" id="KW-0443">Lipid metabolism</keyword>
<comment type="pathway">
    <text evidence="2 13">Glycolipid biosynthesis; lipid IV(A) biosynthesis; lipid IV(A) from (3R)-3-hydroxytetradecanoyl-[acyl-carrier-protein] and UDP-N-acetyl-alpha-D-glucosamine: step 6/6.</text>
</comment>
<evidence type="ECO:0000256" key="4">
    <source>
        <dbReference type="ARBA" id="ARBA00016436"/>
    </source>
</evidence>